<dbReference type="AlphaFoldDB" id="A0AA96WJC1"/>
<feature type="transmembrane region" description="Helical" evidence="6">
    <location>
        <begin position="176"/>
        <end position="201"/>
    </location>
</feature>
<evidence type="ECO:0000313" key="8">
    <source>
        <dbReference type="EMBL" id="WNZ22421.1"/>
    </source>
</evidence>
<accession>A0AA96WJC1</accession>
<dbReference type="RefSeq" id="WP_316433867.1">
    <property type="nucleotide sequence ID" value="NZ_CP053586.1"/>
</dbReference>
<gene>
    <name evidence="8" type="ORF">HJG54_05800</name>
</gene>
<evidence type="ECO:0000256" key="5">
    <source>
        <dbReference type="ARBA" id="ARBA00023136"/>
    </source>
</evidence>
<protein>
    <submittedName>
        <fullName evidence="8">ABC transporter permease</fullName>
    </submittedName>
</protein>
<dbReference type="GO" id="GO:0031460">
    <property type="term" value="P:glycine betaine transport"/>
    <property type="evidence" value="ECO:0007669"/>
    <property type="project" value="TreeGrafter"/>
</dbReference>
<dbReference type="PANTHER" id="PTHR30177">
    <property type="entry name" value="GLYCINE BETAINE/L-PROLINE TRANSPORT SYSTEM PERMEASE PROTEIN PROW"/>
    <property type="match status" value="1"/>
</dbReference>
<feature type="transmembrane region" description="Helical" evidence="6">
    <location>
        <begin position="129"/>
        <end position="156"/>
    </location>
</feature>
<evidence type="ECO:0000256" key="2">
    <source>
        <dbReference type="ARBA" id="ARBA00022448"/>
    </source>
</evidence>
<dbReference type="InterPro" id="IPR051204">
    <property type="entry name" value="ABC_transp_perm/SBD"/>
</dbReference>
<evidence type="ECO:0000256" key="4">
    <source>
        <dbReference type="ARBA" id="ARBA00022989"/>
    </source>
</evidence>
<feature type="transmembrane region" description="Helical" evidence="6">
    <location>
        <begin position="51"/>
        <end position="74"/>
    </location>
</feature>
<dbReference type="Pfam" id="PF00528">
    <property type="entry name" value="BPD_transp_1"/>
    <property type="match status" value="1"/>
</dbReference>
<keyword evidence="2 6" id="KW-0813">Transport</keyword>
<dbReference type="SUPFAM" id="SSF161098">
    <property type="entry name" value="MetI-like"/>
    <property type="match status" value="1"/>
</dbReference>
<dbReference type="Gene3D" id="1.10.3720.10">
    <property type="entry name" value="MetI-like"/>
    <property type="match status" value="1"/>
</dbReference>
<dbReference type="GO" id="GO:0005886">
    <property type="term" value="C:plasma membrane"/>
    <property type="evidence" value="ECO:0007669"/>
    <property type="project" value="UniProtKB-SubCell"/>
</dbReference>
<name>A0AA96WJC1_9CYAN</name>
<evidence type="ECO:0000256" key="3">
    <source>
        <dbReference type="ARBA" id="ARBA00022692"/>
    </source>
</evidence>
<feature type="transmembrane region" description="Helical" evidence="6">
    <location>
        <begin position="80"/>
        <end position="108"/>
    </location>
</feature>
<reference evidence="8" key="1">
    <citation type="submission" date="2020-05" db="EMBL/GenBank/DDBJ databases">
        <authorList>
            <person name="Zhu T."/>
            <person name="Keshari N."/>
            <person name="Lu X."/>
        </authorList>
    </citation>
    <scope>NUCLEOTIDE SEQUENCE</scope>
    <source>
        <strain evidence="8">NK1-12</strain>
    </source>
</reference>
<feature type="transmembrane region" description="Helical" evidence="6">
    <location>
        <begin position="20"/>
        <end position="39"/>
    </location>
</feature>
<evidence type="ECO:0000256" key="6">
    <source>
        <dbReference type="RuleBase" id="RU363032"/>
    </source>
</evidence>
<dbReference type="PANTHER" id="PTHR30177:SF4">
    <property type="entry name" value="OSMOPROTECTANT IMPORT PERMEASE PROTEIN OSMW"/>
    <property type="match status" value="1"/>
</dbReference>
<keyword evidence="5 6" id="KW-0472">Membrane</keyword>
<dbReference type="CDD" id="cd06261">
    <property type="entry name" value="TM_PBP2"/>
    <property type="match status" value="1"/>
</dbReference>
<sequence>MEYLLKNPATVWQLLLQHLSMTSLTLVLSVLIALPLALLISRYRWLNVPFLGILGILYTVPSLALIILLVPFFGLNAWSVIAAMVLYAQVILVRSLVVGLQSIQPAVLEAARGMGMSYWQRWWQIQVPLILPIFLAGLRIATVVTIGIATIGAKFGAGGLGTLLFDGIAQKRDDKIWLGAIVVSLLALAINTAFLGLEWAANPARRIKRSSLQKLNESIQMQ</sequence>
<feature type="domain" description="ABC transmembrane type-1" evidence="7">
    <location>
        <begin position="15"/>
        <end position="194"/>
    </location>
</feature>
<evidence type="ECO:0000256" key="1">
    <source>
        <dbReference type="ARBA" id="ARBA00004141"/>
    </source>
</evidence>
<dbReference type="GO" id="GO:0055085">
    <property type="term" value="P:transmembrane transport"/>
    <property type="evidence" value="ECO:0007669"/>
    <property type="project" value="InterPro"/>
</dbReference>
<evidence type="ECO:0000259" key="7">
    <source>
        <dbReference type="PROSITE" id="PS50928"/>
    </source>
</evidence>
<dbReference type="PROSITE" id="PS50928">
    <property type="entry name" value="ABC_TM1"/>
    <property type="match status" value="1"/>
</dbReference>
<comment type="similarity">
    <text evidence="6">Belongs to the binding-protein-dependent transport system permease family.</text>
</comment>
<comment type="subcellular location">
    <subcellularLocation>
        <location evidence="6">Cell membrane</location>
        <topology evidence="6">Multi-pass membrane protein</topology>
    </subcellularLocation>
    <subcellularLocation>
        <location evidence="1">Membrane</location>
        <topology evidence="1">Multi-pass membrane protein</topology>
    </subcellularLocation>
</comment>
<keyword evidence="4 6" id="KW-1133">Transmembrane helix</keyword>
<proteinExistence type="inferred from homology"/>
<dbReference type="InterPro" id="IPR000515">
    <property type="entry name" value="MetI-like"/>
</dbReference>
<keyword evidence="3 6" id="KW-0812">Transmembrane</keyword>
<dbReference type="InterPro" id="IPR035906">
    <property type="entry name" value="MetI-like_sf"/>
</dbReference>
<dbReference type="EMBL" id="CP053586">
    <property type="protein sequence ID" value="WNZ22421.1"/>
    <property type="molecule type" value="Genomic_DNA"/>
</dbReference>
<organism evidence="8">
    <name type="scientific">Leptolyngbya sp. NK1-12</name>
    <dbReference type="NCBI Taxonomy" id="2547451"/>
    <lineage>
        <taxon>Bacteria</taxon>
        <taxon>Bacillati</taxon>
        <taxon>Cyanobacteriota</taxon>
        <taxon>Cyanophyceae</taxon>
        <taxon>Leptolyngbyales</taxon>
        <taxon>Leptolyngbyaceae</taxon>
        <taxon>Leptolyngbya group</taxon>
        <taxon>Leptolyngbya</taxon>
    </lineage>
</organism>